<name>A0A5N3P914_9HYPH</name>
<keyword evidence="2" id="KW-1185">Reference proteome</keyword>
<dbReference type="AlphaFoldDB" id="A0A5N3P914"/>
<dbReference type="Proteomes" id="UP000325684">
    <property type="component" value="Unassembled WGS sequence"/>
</dbReference>
<sequence length="77" mass="8810">MLRPEDLECVSAAFELTLRYLNENNKEFNVPSARDLAAEVIMARALEGEHDAFRLWMDAVRYLKAHQGFNVAASARR</sequence>
<evidence type="ECO:0000313" key="2">
    <source>
        <dbReference type="Proteomes" id="UP000325684"/>
    </source>
</evidence>
<dbReference type="EMBL" id="VCMV01000024">
    <property type="protein sequence ID" value="KAB0266207.1"/>
    <property type="molecule type" value="Genomic_DNA"/>
</dbReference>
<organism evidence="1 2">
    <name type="scientific">Microvirga brassicacearum</name>
    <dbReference type="NCBI Taxonomy" id="2580413"/>
    <lineage>
        <taxon>Bacteria</taxon>
        <taxon>Pseudomonadati</taxon>
        <taxon>Pseudomonadota</taxon>
        <taxon>Alphaproteobacteria</taxon>
        <taxon>Hyphomicrobiales</taxon>
        <taxon>Methylobacteriaceae</taxon>
        <taxon>Microvirga</taxon>
    </lineage>
</organism>
<comment type="caution">
    <text evidence="1">The sequence shown here is derived from an EMBL/GenBank/DDBJ whole genome shotgun (WGS) entry which is preliminary data.</text>
</comment>
<gene>
    <name evidence="1" type="ORF">FEZ63_15745</name>
</gene>
<protein>
    <submittedName>
        <fullName evidence="1">Uncharacterized protein</fullName>
    </submittedName>
</protein>
<proteinExistence type="predicted"/>
<dbReference type="RefSeq" id="WP_150946144.1">
    <property type="nucleotide sequence ID" value="NZ_VCMV01000024.1"/>
</dbReference>
<accession>A0A5N3P914</accession>
<reference evidence="1 2" key="1">
    <citation type="journal article" date="2019" name="Microorganisms">
        <title>Genome Insights into the Novel Species Microvirga brassicacearum, a Rapeseed Endophyte with Biotechnological Potential.</title>
        <authorList>
            <person name="Jimenez-Gomez A."/>
            <person name="Saati-Santamaria Z."/>
            <person name="Igual J.M."/>
            <person name="Rivas R."/>
            <person name="Mateos P.F."/>
            <person name="Garcia-Fraile P."/>
        </authorList>
    </citation>
    <scope>NUCLEOTIDE SEQUENCE [LARGE SCALE GENOMIC DNA]</scope>
    <source>
        <strain evidence="1 2">CDVBN77</strain>
    </source>
</reference>
<evidence type="ECO:0000313" key="1">
    <source>
        <dbReference type="EMBL" id="KAB0266207.1"/>
    </source>
</evidence>